<dbReference type="Proteomes" id="UP000053477">
    <property type="component" value="Unassembled WGS sequence"/>
</dbReference>
<sequence length="246" mass="27577">MTANTVEATLLYTEPPADGSKVFQYMYADPATGERTKNYTQIPVKMDIENLRGKEDSVSLDTAGFQFVKAPAKHTSFASDDEIQVESHLFILTRQPVGGVHVDQTEASAIARVRKHLPAAEVDELLKHRFQIINLWRPISHPALDHPLALCDFRTVDAKTDLVPGVLKYPDSEGETFVVKHNPAHKWKYVRGMGPDELVLIKCFDSTKDGGVAIYTPHTAFEDPTSPLDAPLRESIELRFLVFYEE</sequence>
<dbReference type="PANTHER" id="PTHR34598">
    <property type="entry name" value="BLL6449 PROTEIN"/>
    <property type="match status" value="1"/>
</dbReference>
<dbReference type="InParanoid" id="A0A0H2S4U8"/>
<evidence type="ECO:0000313" key="2">
    <source>
        <dbReference type="EMBL" id="KLO11921.1"/>
    </source>
</evidence>
<gene>
    <name evidence="2" type="ORF">SCHPADRAFT_941654</name>
</gene>
<reference evidence="2 3" key="1">
    <citation type="submission" date="2015-04" db="EMBL/GenBank/DDBJ databases">
        <title>Complete genome sequence of Schizopora paradoxa KUC8140, a cosmopolitan wood degrader in East Asia.</title>
        <authorList>
            <consortium name="DOE Joint Genome Institute"/>
            <person name="Min B."/>
            <person name="Park H."/>
            <person name="Jang Y."/>
            <person name="Kim J.-J."/>
            <person name="Kim K.H."/>
            <person name="Pangilinan J."/>
            <person name="Lipzen A."/>
            <person name="Riley R."/>
            <person name="Grigoriev I.V."/>
            <person name="Spatafora J.W."/>
            <person name="Choi I.-G."/>
        </authorList>
    </citation>
    <scope>NUCLEOTIDE SEQUENCE [LARGE SCALE GENOMIC DNA]</scope>
    <source>
        <strain evidence="2 3">KUC8140</strain>
    </source>
</reference>
<evidence type="ECO:0000313" key="3">
    <source>
        <dbReference type="Proteomes" id="UP000053477"/>
    </source>
</evidence>
<dbReference type="EMBL" id="KQ085989">
    <property type="protein sequence ID" value="KLO11921.1"/>
    <property type="molecule type" value="Genomic_DNA"/>
</dbReference>
<dbReference type="PANTHER" id="PTHR34598:SF3">
    <property type="entry name" value="OXIDOREDUCTASE AN1597"/>
    <property type="match status" value="1"/>
</dbReference>
<comment type="similarity">
    <text evidence="1">Belongs to the asaB hydroxylase/desaturase family.</text>
</comment>
<dbReference type="InterPro" id="IPR044053">
    <property type="entry name" value="AsaB-like"/>
</dbReference>
<protein>
    <recommendedName>
        <fullName evidence="4">Methyltransferase</fullName>
    </recommendedName>
</protein>
<evidence type="ECO:0000256" key="1">
    <source>
        <dbReference type="ARBA" id="ARBA00023604"/>
    </source>
</evidence>
<proteinExistence type="inferred from homology"/>
<name>A0A0H2S4U8_9AGAM</name>
<dbReference type="AlphaFoldDB" id="A0A0H2S4U8"/>
<dbReference type="OrthoDB" id="412788at2759"/>
<dbReference type="GO" id="GO:0016491">
    <property type="term" value="F:oxidoreductase activity"/>
    <property type="evidence" value="ECO:0007669"/>
    <property type="project" value="InterPro"/>
</dbReference>
<evidence type="ECO:0008006" key="4">
    <source>
        <dbReference type="Google" id="ProtNLM"/>
    </source>
</evidence>
<accession>A0A0H2S4U8</accession>
<organism evidence="2 3">
    <name type="scientific">Schizopora paradoxa</name>
    <dbReference type="NCBI Taxonomy" id="27342"/>
    <lineage>
        <taxon>Eukaryota</taxon>
        <taxon>Fungi</taxon>
        <taxon>Dikarya</taxon>
        <taxon>Basidiomycota</taxon>
        <taxon>Agaricomycotina</taxon>
        <taxon>Agaricomycetes</taxon>
        <taxon>Hymenochaetales</taxon>
        <taxon>Schizoporaceae</taxon>
        <taxon>Schizopora</taxon>
    </lineage>
</organism>
<keyword evidence="3" id="KW-1185">Reference proteome</keyword>
<dbReference type="STRING" id="27342.A0A0H2S4U8"/>
<dbReference type="NCBIfam" id="NF041278">
    <property type="entry name" value="CmcJ_NvfI_EfuI"/>
    <property type="match status" value="1"/>
</dbReference>